<proteinExistence type="predicted"/>
<feature type="region of interest" description="Disordered" evidence="1">
    <location>
        <begin position="68"/>
        <end position="129"/>
    </location>
</feature>
<dbReference type="EMBL" id="ML977146">
    <property type="protein sequence ID" value="KAF1989091.1"/>
    <property type="molecule type" value="Genomic_DNA"/>
</dbReference>
<feature type="region of interest" description="Disordered" evidence="1">
    <location>
        <begin position="1"/>
        <end position="30"/>
    </location>
</feature>
<feature type="compositionally biased region" description="Acidic residues" evidence="1">
    <location>
        <begin position="100"/>
        <end position="113"/>
    </location>
</feature>
<accession>A0A6G1H7B5</accession>
<sequence length="167" mass="19110">MSGEHLRQLNKHWTQTASEQMHRDGTWRNRPMGLTEMLDAVKRSQQRLDEPGPSRVCQSGAEFVTRRARLTRGISEEPSSADYDDDDYDERSHIDRESDHDGEDEVEGGDGETEAAGSNKRRAEYDPPWWNGISERGLERMAENWESACCSKWHRVASAFEGLRLTA</sequence>
<reference evidence="2" key="1">
    <citation type="journal article" date="2020" name="Stud. Mycol.">
        <title>101 Dothideomycetes genomes: a test case for predicting lifestyles and emergence of pathogens.</title>
        <authorList>
            <person name="Haridas S."/>
            <person name="Albert R."/>
            <person name="Binder M."/>
            <person name="Bloem J."/>
            <person name="Labutti K."/>
            <person name="Salamov A."/>
            <person name="Andreopoulos B."/>
            <person name="Baker S."/>
            <person name="Barry K."/>
            <person name="Bills G."/>
            <person name="Bluhm B."/>
            <person name="Cannon C."/>
            <person name="Castanera R."/>
            <person name="Culley D."/>
            <person name="Daum C."/>
            <person name="Ezra D."/>
            <person name="Gonzalez J."/>
            <person name="Henrissat B."/>
            <person name="Kuo A."/>
            <person name="Liang C."/>
            <person name="Lipzen A."/>
            <person name="Lutzoni F."/>
            <person name="Magnuson J."/>
            <person name="Mondo S."/>
            <person name="Nolan M."/>
            <person name="Ohm R."/>
            <person name="Pangilinan J."/>
            <person name="Park H.-J."/>
            <person name="Ramirez L."/>
            <person name="Alfaro M."/>
            <person name="Sun H."/>
            <person name="Tritt A."/>
            <person name="Yoshinaga Y."/>
            <person name="Zwiers L.-H."/>
            <person name="Turgeon B."/>
            <person name="Goodwin S."/>
            <person name="Spatafora J."/>
            <person name="Crous P."/>
            <person name="Grigoriev I."/>
        </authorList>
    </citation>
    <scope>NUCLEOTIDE SEQUENCE</scope>
    <source>
        <strain evidence="2">CBS 113979</strain>
    </source>
</reference>
<protein>
    <submittedName>
        <fullName evidence="2">Uncharacterized protein</fullName>
    </submittedName>
</protein>
<evidence type="ECO:0000256" key="1">
    <source>
        <dbReference type="SAM" id="MobiDB-lite"/>
    </source>
</evidence>
<keyword evidence="3" id="KW-1185">Reference proteome</keyword>
<evidence type="ECO:0000313" key="3">
    <source>
        <dbReference type="Proteomes" id="UP000800041"/>
    </source>
</evidence>
<gene>
    <name evidence="2" type="ORF">K402DRAFT_14180</name>
</gene>
<name>A0A6G1H7B5_9PEZI</name>
<feature type="compositionally biased region" description="Basic and acidic residues" evidence="1">
    <location>
        <begin position="90"/>
        <end position="99"/>
    </location>
</feature>
<dbReference type="Proteomes" id="UP000800041">
    <property type="component" value="Unassembled WGS sequence"/>
</dbReference>
<evidence type="ECO:0000313" key="2">
    <source>
        <dbReference type="EMBL" id="KAF1989091.1"/>
    </source>
</evidence>
<dbReference type="AlphaFoldDB" id="A0A6G1H7B5"/>
<organism evidence="2 3">
    <name type="scientific">Aulographum hederae CBS 113979</name>
    <dbReference type="NCBI Taxonomy" id="1176131"/>
    <lineage>
        <taxon>Eukaryota</taxon>
        <taxon>Fungi</taxon>
        <taxon>Dikarya</taxon>
        <taxon>Ascomycota</taxon>
        <taxon>Pezizomycotina</taxon>
        <taxon>Dothideomycetes</taxon>
        <taxon>Pleosporomycetidae</taxon>
        <taxon>Aulographales</taxon>
        <taxon>Aulographaceae</taxon>
    </lineage>
</organism>